<dbReference type="PROSITE" id="PS00466">
    <property type="entry name" value="ZF_TFIIS_1"/>
    <property type="match status" value="1"/>
</dbReference>
<dbReference type="SMART" id="SM00440">
    <property type="entry name" value="ZnF_C2C2"/>
    <property type="match status" value="1"/>
</dbReference>
<dbReference type="PROSITE" id="PS51133">
    <property type="entry name" value="ZF_TFIIS_2"/>
    <property type="match status" value="1"/>
</dbReference>
<gene>
    <name evidence="5" type="ORF">LCGC14_1766960</name>
</gene>
<dbReference type="PIRSF" id="PIRSF005586">
    <property type="entry name" value="RNApol_RpoM"/>
    <property type="match status" value="1"/>
</dbReference>
<comment type="caution">
    <text evidence="5">The sequence shown here is derived from an EMBL/GenBank/DDBJ whole genome shotgun (WGS) entry which is preliminary data.</text>
</comment>
<evidence type="ECO:0000313" key="5">
    <source>
        <dbReference type="EMBL" id="KKM04163.1"/>
    </source>
</evidence>
<dbReference type="GO" id="GO:0003676">
    <property type="term" value="F:nucleic acid binding"/>
    <property type="evidence" value="ECO:0007669"/>
    <property type="project" value="InterPro"/>
</dbReference>
<dbReference type="GO" id="GO:0006351">
    <property type="term" value="P:DNA-templated transcription"/>
    <property type="evidence" value="ECO:0007669"/>
    <property type="project" value="InterPro"/>
</dbReference>
<dbReference type="EMBL" id="LAZR01016517">
    <property type="protein sequence ID" value="KKM04163.1"/>
    <property type="molecule type" value="Genomic_DNA"/>
</dbReference>
<dbReference type="GO" id="GO:0003899">
    <property type="term" value="F:DNA-directed RNA polymerase activity"/>
    <property type="evidence" value="ECO:0007669"/>
    <property type="project" value="InterPro"/>
</dbReference>
<dbReference type="GO" id="GO:0008270">
    <property type="term" value="F:zinc ion binding"/>
    <property type="evidence" value="ECO:0007669"/>
    <property type="project" value="UniProtKB-KW"/>
</dbReference>
<dbReference type="Pfam" id="PF01096">
    <property type="entry name" value="Zn_ribbon_TFIIS"/>
    <property type="match status" value="1"/>
</dbReference>
<dbReference type="SUPFAM" id="SSF57783">
    <property type="entry name" value="Zinc beta-ribbon"/>
    <property type="match status" value="1"/>
</dbReference>
<feature type="domain" description="TFIIS-type" evidence="4">
    <location>
        <begin position="72"/>
        <end position="112"/>
    </location>
</feature>
<sequence length="114" mass="13338">MVQFCPECSGLLRKKFESREFYLVCKCGYHESGGTRVDQAIDQESIRKKTETLESNFIVVSEEDKIALHPQVKKTCPKCEYKKADSWQVQIRSSDEPSTHFFRCLKCKHTWREG</sequence>
<dbReference type="NCBIfam" id="TIGR01384">
    <property type="entry name" value="TFS_arch"/>
    <property type="match status" value="1"/>
</dbReference>
<dbReference type="InterPro" id="IPR006288">
    <property type="entry name" value="TFS"/>
</dbReference>
<proteinExistence type="predicted"/>
<dbReference type="PANTHER" id="PTHR11239:SF12">
    <property type="entry name" value="DNA-DIRECTED RNA POLYMERASE III SUBUNIT RPC10"/>
    <property type="match status" value="1"/>
</dbReference>
<dbReference type="AlphaFoldDB" id="A0A0F9JZ32"/>
<evidence type="ECO:0000259" key="4">
    <source>
        <dbReference type="PROSITE" id="PS51133"/>
    </source>
</evidence>
<evidence type="ECO:0000256" key="3">
    <source>
        <dbReference type="ARBA" id="ARBA00022833"/>
    </source>
</evidence>
<reference evidence="5" key="1">
    <citation type="journal article" date="2015" name="Nature">
        <title>Complex archaea that bridge the gap between prokaryotes and eukaryotes.</title>
        <authorList>
            <person name="Spang A."/>
            <person name="Saw J.H."/>
            <person name="Jorgensen S.L."/>
            <person name="Zaremba-Niedzwiedzka K."/>
            <person name="Martijn J."/>
            <person name="Lind A.E."/>
            <person name="van Eijk R."/>
            <person name="Schleper C."/>
            <person name="Guy L."/>
            <person name="Ettema T.J."/>
        </authorList>
    </citation>
    <scope>NUCLEOTIDE SEQUENCE</scope>
</reference>
<organism evidence="5">
    <name type="scientific">marine sediment metagenome</name>
    <dbReference type="NCBI Taxonomy" id="412755"/>
    <lineage>
        <taxon>unclassified sequences</taxon>
        <taxon>metagenomes</taxon>
        <taxon>ecological metagenomes</taxon>
    </lineage>
</organism>
<dbReference type="GO" id="GO:0006355">
    <property type="term" value="P:regulation of DNA-templated transcription"/>
    <property type="evidence" value="ECO:0007669"/>
    <property type="project" value="InterPro"/>
</dbReference>
<accession>A0A0F9JZ32</accession>
<evidence type="ECO:0000256" key="1">
    <source>
        <dbReference type="ARBA" id="ARBA00022723"/>
    </source>
</evidence>
<evidence type="ECO:0000256" key="2">
    <source>
        <dbReference type="ARBA" id="ARBA00022771"/>
    </source>
</evidence>
<dbReference type="PANTHER" id="PTHR11239">
    <property type="entry name" value="DNA-DIRECTED RNA POLYMERASE"/>
    <property type="match status" value="1"/>
</dbReference>
<keyword evidence="2" id="KW-0863">Zinc-finger</keyword>
<name>A0A0F9JZ32_9ZZZZ</name>
<protein>
    <recommendedName>
        <fullName evidence="4">TFIIS-type domain-containing protein</fullName>
    </recommendedName>
</protein>
<keyword evidence="1" id="KW-0479">Metal-binding</keyword>
<keyword evidence="3" id="KW-0862">Zinc</keyword>
<dbReference type="InterPro" id="IPR001222">
    <property type="entry name" value="Znf_TFIIS"/>
</dbReference>
<dbReference type="CDD" id="cd00656">
    <property type="entry name" value="Zn-ribbon"/>
    <property type="match status" value="1"/>
</dbReference>
<dbReference type="Gene3D" id="2.20.25.10">
    <property type="match status" value="1"/>
</dbReference>
<dbReference type="InterPro" id="IPR012164">
    <property type="entry name" value="Rpa12/Rpb9/Rpc10/TFS"/>
</dbReference>